<feature type="transmembrane region" description="Helical" evidence="1">
    <location>
        <begin position="71"/>
        <end position="93"/>
    </location>
</feature>
<feature type="transmembrane region" description="Helical" evidence="1">
    <location>
        <begin position="120"/>
        <end position="145"/>
    </location>
</feature>
<feature type="transmembrane region" description="Helical" evidence="1">
    <location>
        <begin position="207"/>
        <end position="224"/>
    </location>
</feature>
<feature type="transmembrane region" description="Helical" evidence="1">
    <location>
        <begin position="37"/>
        <end position="59"/>
    </location>
</feature>
<keyword evidence="1" id="KW-0812">Transmembrane</keyword>
<organism evidence="2 3">
    <name type="scientific">Boletus edulis BED1</name>
    <dbReference type="NCBI Taxonomy" id="1328754"/>
    <lineage>
        <taxon>Eukaryota</taxon>
        <taxon>Fungi</taxon>
        <taxon>Dikarya</taxon>
        <taxon>Basidiomycota</taxon>
        <taxon>Agaricomycotina</taxon>
        <taxon>Agaricomycetes</taxon>
        <taxon>Agaricomycetidae</taxon>
        <taxon>Boletales</taxon>
        <taxon>Boletineae</taxon>
        <taxon>Boletaceae</taxon>
        <taxon>Boletoideae</taxon>
        <taxon>Boletus</taxon>
    </lineage>
</organism>
<accession>A0AAD4BA94</accession>
<comment type="caution">
    <text evidence="2">The sequence shown here is derived from an EMBL/GenBank/DDBJ whole genome shotgun (WGS) entry which is preliminary data.</text>
</comment>
<dbReference type="Proteomes" id="UP001194468">
    <property type="component" value="Unassembled WGS sequence"/>
</dbReference>
<dbReference type="EMBL" id="WHUW01000472">
    <property type="protein sequence ID" value="KAF8414595.1"/>
    <property type="molecule type" value="Genomic_DNA"/>
</dbReference>
<reference evidence="2" key="1">
    <citation type="submission" date="2019-10" db="EMBL/GenBank/DDBJ databases">
        <authorList>
            <consortium name="DOE Joint Genome Institute"/>
            <person name="Kuo A."/>
            <person name="Miyauchi S."/>
            <person name="Kiss E."/>
            <person name="Drula E."/>
            <person name="Kohler A."/>
            <person name="Sanchez-Garcia M."/>
            <person name="Andreopoulos B."/>
            <person name="Barry K.W."/>
            <person name="Bonito G."/>
            <person name="Buee M."/>
            <person name="Carver A."/>
            <person name="Chen C."/>
            <person name="Cichocki N."/>
            <person name="Clum A."/>
            <person name="Culley D."/>
            <person name="Crous P.W."/>
            <person name="Fauchery L."/>
            <person name="Girlanda M."/>
            <person name="Hayes R."/>
            <person name="Keri Z."/>
            <person name="LaButti K."/>
            <person name="Lipzen A."/>
            <person name="Lombard V."/>
            <person name="Magnuson J."/>
            <person name="Maillard F."/>
            <person name="Morin E."/>
            <person name="Murat C."/>
            <person name="Nolan M."/>
            <person name="Ohm R."/>
            <person name="Pangilinan J."/>
            <person name="Pereira M."/>
            <person name="Perotto S."/>
            <person name="Peter M."/>
            <person name="Riley R."/>
            <person name="Sitrit Y."/>
            <person name="Stielow B."/>
            <person name="Szollosi G."/>
            <person name="Zifcakova L."/>
            <person name="Stursova M."/>
            <person name="Spatafora J.W."/>
            <person name="Tedersoo L."/>
            <person name="Vaario L.-M."/>
            <person name="Yamada A."/>
            <person name="Yan M."/>
            <person name="Wang P."/>
            <person name="Xu J."/>
            <person name="Bruns T."/>
            <person name="Baldrian P."/>
            <person name="Vilgalys R."/>
            <person name="Henrissat B."/>
            <person name="Grigoriev I.V."/>
            <person name="Hibbett D."/>
            <person name="Nagy L.G."/>
            <person name="Martin F.M."/>
        </authorList>
    </citation>
    <scope>NUCLEOTIDE SEQUENCE</scope>
    <source>
        <strain evidence="2">BED1</strain>
    </source>
</reference>
<sequence length="286" mass="32037">MISALNGSSFVPGPVETCKDIVYHNIKMKRGYFKGKVVYFTWTWSFVVFLSAADLVIILRVYAMWNRSRTILYGLLIIYVLQFITTVIFYGIYDNPNTHLSITVMRIVDFSVCFGSFVDFPLVAIMIILVPRCVLAVTLLILAVFQTVKQSFQMYRATKQWQPNRYMHQLAGDGILYFFASIVVDIVGAFGGVPANAGNSLDASLSILFYTLIPRFIISIRELYDRDTRGRLHVDTGFGVVSRSNADPDTTMSAMVFVDGNHGPGMEGGADNLGDLEMDRRVTGQL</sequence>
<name>A0AAD4BA94_BOLED</name>
<dbReference type="AlphaFoldDB" id="A0AAD4BA94"/>
<evidence type="ECO:0000313" key="3">
    <source>
        <dbReference type="Proteomes" id="UP001194468"/>
    </source>
</evidence>
<feature type="transmembrane region" description="Helical" evidence="1">
    <location>
        <begin position="175"/>
        <end position="195"/>
    </location>
</feature>
<keyword evidence="1" id="KW-1133">Transmembrane helix</keyword>
<keyword evidence="1" id="KW-0472">Membrane</keyword>
<reference evidence="2" key="2">
    <citation type="journal article" date="2020" name="Nat. Commun.">
        <title>Large-scale genome sequencing of mycorrhizal fungi provides insights into the early evolution of symbiotic traits.</title>
        <authorList>
            <person name="Miyauchi S."/>
            <person name="Kiss E."/>
            <person name="Kuo A."/>
            <person name="Drula E."/>
            <person name="Kohler A."/>
            <person name="Sanchez-Garcia M."/>
            <person name="Morin E."/>
            <person name="Andreopoulos B."/>
            <person name="Barry K.W."/>
            <person name="Bonito G."/>
            <person name="Buee M."/>
            <person name="Carver A."/>
            <person name="Chen C."/>
            <person name="Cichocki N."/>
            <person name="Clum A."/>
            <person name="Culley D."/>
            <person name="Crous P.W."/>
            <person name="Fauchery L."/>
            <person name="Girlanda M."/>
            <person name="Hayes R.D."/>
            <person name="Keri Z."/>
            <person name="LaButti K."/>
            <person name="Lipzen A."/>
            <person name="Lombard V."/>
            <person name="Magnuson J."/>
            <person name="Maillard F."/>
            <person name="Murat C."/>
            <person name="Nolan M."/>
            <person name="Ohm R.A."/>
            <person name="Pangilinan J."/>
            <person name="Pereira M.F."/>
            <person name="Perotto S."/>
            <person name="Peter M."/>
            <person name="Pfister S."/>
            <person name="Riley R."/>
            <person name="Sitrit Y."/>
            <person name="Stielow J.B."/>
            <person name="Szollosi G."/>
            <person name="Zifcakova L."/>
            <person name="Stursova M."/>
            <person name="Spatafora J.W."/>
            <person name="Tedersoo L."/>
            <person name="Vaario L.M."/>
            <person name="Yamada A."/>
            <person name="Yan M."/>
            <person name="Wang P."/>
            <person name="Xu J."/>
            <person name="Bruns T."/>
            <person name="Baldrian P."/>
            <person name="Vilgalys R."/>
            <person name="Dunand C."/>
            <person name="Henrissat B."/>
            <person name="Grigoriev I.V."/>
            <person name="Hibbett D."/>
            <person name="Nagy L.G."/>
            <person name="Martin F.M."/>
        </authorList>
    </citation>
    <scope>NUCLEOTIDE SEQUENCE</scope>
    <source>
        <strain evidence="2">BED1</strain>
    </source>
</reference>
<evidence type="ECO:0000313" key="2">
    <source>
        <dbReference type="EMBL" id="KAF8414595.1"/>
    </source>
</evidence>
<proteinExistence type="predicted"/>
<protein>
    <submittedName>
        <fullName evidence="2">Uncharacterized protein</fullName>
    </submittedName>
</protein>
<evidence type="ECO:0000256" key="1">
    <source>
        <dbReference type="SAM" id="Phobius"/>
    </source>
</evidence>
<keyword evidence="3" id="KW-1185">Reference proteome</keyword>
<gene>
    <name evidence="2" type="ORF">L210DRAFT_3591477</name>
</gene>